<dbReference type="Proteomes" id="UP000022141">
    <property type="component" value="Unassembled WGS sequence"/>
</dbReference>
<sequence length="70" mass="7764">MALRDTPTGKGQRFSTIRTVAWALLGVRGHKPHEHDVAPLSPLQILITALVFMLIFVLVLVSVAIYISRQ</sequence>
<evidence type="ECO:0000256" key="1">
    <source>
        <dbReference type="SAM" id="Phobius"/>
    </source>
</evidence>
<dbReference type="PATRIC" id="fig|1454004.3.peg.99"/>
<organism evidence="2 3">
    <name type="scientific">Accumulibacter regalis</name>
    <dbReference type="NCBI Taxonomy" id="522306"/>
    <lineage>
        <taxon>Bacteria</taxon>
        <taxon>Pseudomonadati</taxon>
        <taxon>Pseudomonadota</taxon>
        <taxon>Betaproteobacteria</taxon>
        <taxon>Candidatus Accumulibacter</taxon>
    </lineage>
</organism>
<comment type="caution">
    <text evidence="2">The sequence shown here is derived from an EMBL/GenBank/DDBJ whole genome shotgun (WGS) entry which is preliminary data.</text>
</comment>
<keyword evidence="1" id="KW-0812">Transmembrane</keyword>
<feature type="transmembrane region" description="Helical" evidence="1">
    <location>
        <begin position="45"/>
        <end position="67"/>
    </location>
</feature>
<evidence type="ECO:0000313" key="2">
    <source>
        <dbReference type="EMBL" id="EXI91285.1"/>
    </source>
</evidence>
<evidence type="ECO:0008006" key="4">
    <source>
        <dbReference type="Google" id="ProtNLM"/>
    </source>
</evidence>
<keyword evidence="3" id="KW-1185">Reference proteome</keyword>
<protein>
    <recommendedName>
        <fullName evidence="4">DUF2970 domain-containing protein</fullName>
    </recommendedName>
</protein>
<evidence type="ECO:0000313" key="3">
    <source>
        <dbReference type="Proteomes" id="UP000022141"/>
    </source>
</evidence>
<dbReference type="STRING" id="1454004.AW11_00096"/>
<reference evidence="2" key="1">
    <citation type="submission" date="2014-02" db="EMBL/GenBank/DDBJ databases">
        <title>Expanding our view of genomic diversity in Candidatus Accumulibacter clades.</title>
        <authorList>
            <person name="Skennerton C.T."/>
            <person name="Barr J.J."/>
            <person name="Slater F.R."/>
            <person name="Bond P.L."/>
            <person name="Tyson G.W."/>
        </authorList>
    </citation>
    <scope>NUCLEOTIDE SEQUENCE [LARGE SCALE GENOMIC DNA]</scope>
</reference>
<dbReference type="InterPro" id="IPR021344">
    <property type="entry name" value="DUF2970"/>
</dbReference>
<dbReference type="EMBL" id="JEMY01000001">
    <property type="protein sequence ID" value="EXI91285.1"/>
    <property type="molecule type" value="Genomic_DNA"/>
</dbReference>
<name>A0A011QQ88_ACCRE</name>
<keyword evidence="1" id="KW-0472">Membrane</keyword>
<dbReference type="Pfam" id="PF11174">
    <property type="entry name" value="DUF2970"/>
    <property type="match status" value="1"/>
</dbReference>
<proteinExistence type="predicted"/>
<dbReference type="AlphaFoldDB" id="A0A011QQ88"/>
<gene>
    <name evidence="2" type="ORF">AW11_00096</name>
</gene>
<keyword evidence="1" id="KW-1133">Transmembrane helix</keyword>
<accession>A0A011QQ88</accession>